<dbReference type="RefSeq" id="WP_053953162.1">
    <property type="nucleotide sequence ID" value="NZ_FNCB01000003.1"/>
</dbReference>
<sequence length="151" mass="16414">MNKSILIASLVLIGGCSTTYQAPSTDSQHFSGQHDSDKKAVIEKAKKILLMDGYQIQSASNTEGYISTSYKNWKLSPEQASCGSTMGIDYLKDNRTKTEVAINIIVDEETLSVRSNIKGEYKPGTVSQDITLTCVSNGVIESDIAEQIISN</sequence>
<dbReference type="EMBL" id="LHSG01000003">
    <property type="protein sequence ID" value="KPD24318.1"/>
    <property type="molecule type" value="Genomic_DNA"/>
</dbReference>
<dbReference type="AlphaFoldDB" id="A0A837NGQ8"/>
<keyword evidence="2" id="KW-1185">Reference proteome</keyword>
<proteinExistence type="predicted"/>
<organism evidence="1 2">
    <name type="scientific">Idiomarina zobellii</name>
    <dbReference type="NCBI Taxonomy" id="86103"/>
    <lineage>
        <taxon>Bacteria</taxon>
        <taxon>Pseudomonadati</taxon>
        <taxon>Pseudomonadota</taxon>
        <taxon>Gammaproteobacteria</taxon>
        <taxon>Alteromonadales</taxon>
        <taxon>Idiomarinaceae</taxon>
        <taxon>Idiomarina</taxon>
    </lineage>
</organism>
<dbReference type="Proteomes" id="UP000053030">
    <property type="component" value="Unassembled WGS sequence"/>
</dbReference>
<name>A0A837NGQ8_9GAMM</name>
<evidence type="ECO:0008006" key="3">
    <source>
        <dbReference type="Google" id="ProtNLM"/>
    </source>
</evidence>
<reference evidence="1 2" key="1">
    <citation type="submission" date="2015-08" db="EMBL/GenBank/DDBJ databases">
        <title>Genome sequencing and assembly of the deep-sea bacterium Idiomarina zobellii.</title>
        <authorList>
            <person name="Mithoefer S.D."/>
            <person name="Rheaume B.A."/>
            <person name="MacLea K.S."/>
        </authorList>
    </citation>
    <scope>NUCLEOTIDE SEQUENCE [LARGE SCALE GENOMIC DNA]</scope>
    <source>
        <strain evidence="1 2">KMM 231</strain>
    </source>
</reference>
<comment type="caution">
    <text evidence="1">The sequence shown here is derived from an EMBL/GenBank/DDBJ whole genome shotgun (WGS) entry which is preliminary data.</text>
</comment>
<protein>
    <recommendedName>
        <fullName evidence="3">Lipoprotein</fullName>
    </recommendedName>
</protein>
<evidence type="ECO:0000313" key="1">
    <source>
        <dbReference type="EMBL" id="KPD24318.1"/>
    </source>
</evidence>
<evidence type="ECO:0000313" key="2">
    <source>
        <dbReference type="Proteomes" id="UP000053030"/>
    </source>
</evidence>
<gene>
    <name evidence="1" type="ORF">AFK76_04825</name>
</gene>
<accession>A0A837NGQ8</accession>
<dbReference type="PROSITE" id="PS51257">
    <property type="entry name" value="PROKAR_LIPOPROTEIN"/>
    <property type="match status" value="1"/>
</dbReference>